<gene>
    <name evidence="7" type="ORF">GOARA_043_00340</name>
</gene>
<feature type="compositionally biased region" description="Basic and acidic residues" evidence="5">
    <location>
        <begin position="254"/>
        <end position="274"/>
    </location>
</feature>
<dbReference type="Gene3D" id="3.40.50.720">
    <property type="entry name" value="NAD(P)-binding Rossmann-like Domain"/>
    <property type="match status" value="1"/>
</dbReference>
<dbReference type="Proteomes" id="UP000035088">
    <property type="component" value="Unassembled WGS sequence"/>
</dbReference>
<dbReference type="STRING" id="1073574.GOARA_043_00340"/>
<dbReference type="InterPro" id="IPR036291">
    <property type="entry name" value="NAD(P)-bd_dom_sf"/>
</dbReference>
<evidence type="ECO:0000313" key="7">
    <source>
        <dbReference type="EMBL" id="GAB09559.1"/>
    </source>
</evidence>
<evidence type="ECO:0000256" key="3">
    <source>
        <dbReference type="ARBA" id="ARBA00023002"/>
    </source>
</evidence>
<keyword evidence="3" id="KW-0560">Oxidoreductase</keyword>
<dbReference type="InterPro" id="IPR002347">
    <property type="entry name" value="SDR_fam"/>
</dbReference>
<dbReference type="InterPro" id="IPR057326">
    <property type="entry name" value="KR_dom"/>
</dbReference>
<comment type="caution">
    <text evidence="7">The sequence shown here is derived from an EMBL/GenBank/DDBJ whole genome shotgun (WGS) entry which is preliminary data.</text>
</comment>
<dbReference type="GO" id="GO:0016491">
    <property type="term" value="F:oxidoreductase activity"/>
    <property type="evidence" value="ECO:0007669"/>
    <property type="project" value="UniProtKB-KW"/>
</dbReference>
<dbReference type="RefSeq" id="WP_007321634.1">
    <property type="nucleotide sequence ID" value="NZ_BAEE01000043.1"/>
</dbReference>
<dbReference type="SUPFAM" id="SSF51735">
    <property type="entry name" value="NAD(P)-binding Rossmann-fold domains"/>
    <property type="match status" value="1"/>
</dbReference>
<feature type="domain" description="Ketoreductase" evidence="6">
    <location>
        <begin position="6"/>
        <end position="172"/>
    </location>
</feature>
<dbReference type="AlphaFoldDB" id="G7H199"/>
<evidence type="ECO:0000313" key="8">
    <source>
        <dbReference type="Proteomes" id="UP000035088"/>
    </source>
</evidence>
<organism evidence="7 8">
    <name type="scientific">Gordonia araii NBRC 100433</name>
    <dbReference type="NCBI Taxonomy" id="1073574"/>
    <lineage>
        <taxon>Bacteria</taxon>
        <taxon>Bacillati</taxon>
        <taxon>Actinomycetota</taxon>
        <taxon>Actinomycetes</taxon>
        <taxon>Mycobacteriales</taxon>
        <taxon>Gordoniaceae</taxon>
        <taxon>Gordonia</taxon>
    </lineage>
</organism>
<dbReference type="EMBL" id="BAEE01000043">
    <property type="protein sequence ID" value="GAB09559.1"/>
    <property type="molecule type" value="Genomic_DNA"/>
</dbReference>
<sequence length="274" mass="29176">MNLDGRRILVTGASSGIGRALAVELANRGARLAVAARSTDKLEELAAQIHAEVYPVDLSVRGAAAELAERVGPVDVLVNNAGAGLAAPVATVGDDENARAALELNYWSPLALVAALRPQAIVNVTSLASVTPWPLSGGYAAAKAALSVATETLRMELPDTLVIEVIPGPVDTPVQAEIRLIPGSARVLDRLPMGGAEVLARRIAKALERDRTRVVFPRIYYPALALPTVGRRLLRWLARNVRTGDTVLRTGSQGDDRARAARESWRPRRAVDND</sequence>
<dbReference type="OrthoDB" id="4690547at2"/>
<evidence type="ECO:0000256" key="1">
    <source>
        <dbReference type="ARBA" id="ARBA00006484"/>
    </source>
</evidence>
<keyword evidence="8" id="KW-1185">Reference proteome</keyword>
<evidence type="ECO:0000259" key="6">
    <source>
        <dbReference type="SMART" id="SM00822"/>
    </source>
</evidence>
<dbReference type="PRINTS" id="PR00081">
    <property type="entry name" value="GDHRDH"/>
</dbReference>
<protein>
    <submittedName>
        <fullName evidence="7">Putative oxidoreductase</fullName>
    </submittedName>
</protein>
<evidence type="ECO:0000256" key="2">
    <source>
        <dbReference type="ARBA" id="ARBA00022857"/>
    </source>
</evidence>
<evidence type="ECO:0000256" key="5">
    <source>
        <dbReference type="SAM" id="MobiDB-lite"/>
    </source>
</evidence>
<proteinExistence type="inferred from homology"/>
<dbReference type="PRINTS" id="PR00080">
    <property type="entry name" value="SDRFAMILY"/>
</dbReference>
<name>G7H199_9ACTN</name>
<comment type="similarity">
    <text evidence="1 4">Belongs to the short-chain dehydrogenases/reductases (SDR) family.</text>
</comment>
<evidence type="ECO:0000256" key="4">
    <source>
        <dbReference type="RuleBase" id="RU000363"/>
    </source>
</evidence>
<accession>G7H199</accession>
<dbReference type="Pfam" id="PF00106">
    <property type="entry name" value="adh_short"/>
    <property type="match status" value="1"/>
</dbReference>
<dbReference type="SMART" id="SM00822">
    <property type="entry name" value="PKS_KR"/>
    <property type="match status" value="1"/>
</dbReference>
<dbReference type="PANTHER" id="PTHR43391">
    <property type="entry name" value="RETINOL DEHYDROGENASE-RELATED"/>
    <property type="match status" value="1"/>
</dbReference>
<dbReference type="PANTHER" id="PTHR43391:SF14">
    <property type="entry name" value="DEHYDROGENASE_REDUCTASE SDR FAMILY PROTEIN 7-LIKE"/>
    <property type="match status" value="1"/>
</dbReference>
<keyword evidence="2" id="KW-0521">NADP</keyword>
<reference evidence="7 8" key="1">
    <citation type="submission" date="2011-11" db="EMBL/GenBank/DDBJ databases">
        <title>Whole genome shotgun sequence of Gordonia araii NBRC 100433.</title>
        <authorList>
            <person name="Yoshida Y."/>
            <person name="Hosoyama A."/>
            <person name="Tsuchikane K."/>
            <person name="Katsumata H."/>
            <person name="Yamazaki S."/>
            <person name="Fujita N."/>
        </authorList>
    </citation>
    <scope>NUCLEOTIDE SEQUENCE [LARGE SCALE GENOMIC DNA]</scope>
    <source>
        <strain evidence="7 8">NBRC 100433</strain>
    </source>
</reference>
<feature type="region of interest" description="Disordered" evidence="5">
    <location>
        <begin position="247"/>
        <end position="274"/>
    </location>
</feature>